<accession>A0AAE1UB31</accession>
<dbReference type="InterPro" id="IPR013083">
    <property type="entry name" value="Znf_RING/FYVE/PHD"/>
</dbReference>
<dbReference type="Gene3D" id="3.30.40.10">
    <property type="entry name" value="Zinc/RING finger domain, C3HC4 (zinc finger)"/>
    <property type="match status" value="1"/>
</dbReference>
<gene>
    <name evidence="2" type="ORF">Pmani_011548</name>
</gene>
<evidence type="ECO:0000256" key="1">
    <source>
        <dbReference type="SAM" id="MobiDB-lite"/>
    </source>
</evidence>
<name>A0AAE1UB31_9EUCA</name>
<evidence type="ECO:0000313" key="3">
    <source>
        <dbReference type="Proteomes" id="UP001292094"/>
    </source>
</evidence>
<dbReference type="EMBL" id="JAWZYT010000926">
    <property type="protein sequence ID" value="KAK4317388.1"/>
    <property type="molecule type" value="Genomic_DNA"/>
</dbReference>
<dbReference type="SUPFAM" id="SSF57903">
    <property type="entry name" value="FYVE/PHD zinc finger"/>
    <property type="match status" value="1"/>
</dbReference>
<feature type="compositionally biased region" description="Gly residues" evidence="1">
    <location>
        <begin position="9"/>
        <end position="20"/>
    </location>
</feature>
<dbReference type="AlphaFoldDB" id="A0AAE1UB31"/>
<dbReference type="InterPro" id="IPR011011">
    <property type="entry name" value="Znf_FYVE_PHD"/>
</dbReference>
<dbReference type="Proteomes" id="UP001292094">
    <property type="component" value="Unassembled WGS sequence"/>
</dbReference>
<evidence type="ECO:0000313" key="2">
    <source>
        <dbReference type="EMBL" id="KAK4317388.1"/>
    </source>
</evidence>
<reference evidence="2" key="1">
    <citation type="submission" date="2023-11" db="EMBL/GenBank/DDBJ databases">
        <title>Genome assemblies of two species of porcelain crab, Petrolisthes cinctipes and Petrolisthes manimaculis (Anomura: Porcellanidae).</title>
        <authorList>
            <person name="Angst P."/>
        </authorList>
    </citation>
    <scope>NUCLEOTIDE SEQUENCE</scope>
    <source>
        <strain evidence="2">PB745_02</strain>
        <tissue evidence="2">Gill</tissue>
    </source>
</reference>
<organism evidence="2 3">
    <name type="scientific">Petrolisthes manimaculis</name>
    <dbReference type="NCBI Taxonomy" id="1843537"/>
    <lineage>
        <taxon>Eukaryota</taxon>
        <taxon>Metazoa</taxon>
        <taxon>Ecdysozoa</taxon>
        <taxon>Arthropoda</taxon>
        <taxon>Crustacea</taxon>
        <taxon>Multicrustacea</taxon>
        <taxon>Malacostraca</taxon>
        <taxon>Eumalacostraca</taxon>
        <taxon>Eucarida</taxon>
        <taxon>Decapoda</taxon>
        <taxon>Pleocyemata</taxon>
        <taxon>Anomura</taxon>
        <taxon>Galatheoidea</taxon>
        <taxon>Porcellanidae</taxon>
        <taxon>Petrolisthes</taxon>
    </lineage>
</organism>
<keyword evidence="3" id="KW-1185">Reference proteome</keyword>
<feature type="region of interest" description="Disordered" evidence="1">
    <location>
        <begin position="154"/>
        <end position="179"/>
    </location>
</feature>
<comment type="caution">
    <text evidence="2">The sequence shown here is derived from an EMBL/GenBank/DDBJ whole genome shotgun (WGS) entry which is preliminary data.</text>
</comment>
<proteinExistence type="predicted"/>
<protein>
    <submittedName>
        <fullName evidence="2">Uncharacterized protein</fullName>
    </submittedName>
</protein>
<feature type="region of interest" description="Disordered" evidence="1">
    <location>
        <begin position="1"/>
        <end position="55"/>
    </location>
</feature>
<feature type="compositionally biased region" description="Polar residues" evidence="1">
    <location>
        <begin position="35"/>
        <end position="52"/>
    </location>
</feature>
<sequence length="198" mass="20956">MVRTRQSRGNGGRGGGGGVGAEPLPRQYGEHTHTGKQANKQTNNTPATSGSRDSSDLCGTCNVLTRMDAVACDWCSKWFHPTSMCMGIPDQLISGIQDYGGGGVLFVCTECRSSGGSGEGVSASAFNQLFLTVKKLCETVQSFSGQVATMTGVVGSGPDGTGPTDVETGPSFREGDESIRGRRLGRWRREGREKVHNY</sequence>